<dbReference type="InterPro" id="IPR001304">
    <property type="entry name" value="C-type_lectin-like"/>
</dbReference>
<evidence type="ECO:0000259" key="1">
    <source>
        <dbReference type="PROSITE" id="PS50041"/>
    </source>
</evidence>
<dbReference type="SUPFAM" id="SSF56436">
    <property type="entry name" value="C-type lectin-like"/>
    <property type="match status" value="1"/>
</dbReference>
<evidence type="ECO:0000313" key="3">
    <source>
        <dbReference type="WBParaSite" id="nRc.2.0.1.t30430-RA"/>
    </source>
</evidence>
<dbReference type="Proteomes" id="UP000887565">
    <property type="component" value="Unplaced"/>
</dbReference>
<accession>A0A915JVK2</accession>
<sequence>TCPYNWIFVPLNQACYFIDSANRSYFDAQIRCLSLGGAIAGMDSYSDFISLNILHKKYNFSRGLWLGYNTFLQEEVAHETKSTWFHVEYVSGQSVPSKEDCLSFSADESRSKVVIKEPCQELKPYVCIDKRNYVKSHSKIVPLIVQISQPKIRATFSQNDDDQLFTCTVEIFLPKGTLRNCSVNFDFEPPNINISIFGSCLVLPTGVYSSVNSTTCDSYQWSNLHNLPTMVSGGDINPVVYN</sequence>
<organism evidence="2 3">
    <name type="scientific">Romanomermis culicivorax</name>
    <name type="common">Nematode worm</name>
    <dbReference type="NCBI Taxonomy" id="13658"/>
    <lineage>
        <taxon>Eukaryota</taxon>
        <taxon>Metazoa</taxon>
        <taxon>Ecdysozoa</taxon>
        <taxon>Nematoda</taxon>
        <taxon>Enoplea</taxon>
        <taxon>Dorylaimia</taxon>
        <taxon>Mermithida</taxon>
        <taxon>Mermithoidea</taxon>
        <taxon>Mermithidae</taxon>
        <taxon>Romanomermis</taxon>
    </lineage>
</organism>
<dbReference type="InterPro" id="IPR016186">
    <property type="entry name" value="C-type_lectin-like/link_sf"/>
</dbReference>
<feature type="domain" description="C-type lectin" evidence="1">
    <location>
        <begin position="11"/>
        <end position="128"/>
    </location>
</feature>
<dbReference type="InterPro" id="IPR016187">
    <property type="entry name" value="CTDL_fold"/>
</dbReference>
<dbReference type="SMART" id="SM00034">
    <property type="entry name" value="CLECT"/>
    <property type="match status" value="1"/>
</dbReference>
<dbReference type="CDD" id="cd00037">
    <property type="entry name" value="CLECT"/>
    <property type="match status" value="1"/>
</dbReference>
<proteinExistence type="predicted"/>
<dbReference type="PROSITE" id="PS50041">
    <property type="entry name" value="C_TYPE_LECTIN_2"/>
    <property type="match status" value="1"/>
</dbReference>
<name>A0A915JVK2_ROMCU</name>
<keyword evidence="2" id="KW-1185">Reference proteome</keyword>
<dbReference type="WBParaSite" id="nRc.2.0.1.t30430-RA">
    <property type="protein sequence ID" value="nRc.2.0.1.t30430-RA"/>
    <property type="gene ID" value="nRc.2.0.1.g30430"/>
</dbReference>
<evidence type="ECO:0000313" key="2">
    <source>
        <dbReference type="Proteomes" id="UP000887565"/>
    </source>
</evidence>
<protein>
    <submittedName>
        <fullName evidence="3">C-type lectin domain-containing protein</fullName>
    </submittedName>
</protein>
<dbReference type="Gene3D" id="3.10.100.10">
    <property type="entry name" value="Mannose-Binding Protein A, subunit A"/>
    <property type="match status" value="1"/>
</dbReference>
<reference evidence="3" key="1">
    <citation type="submission" date="2022-11" db="UniProtKB">
        <authorList>
            <consortium name="WormBaseParasite"/>
        </authorList>
    </citation>
    <scope>IDENTIFICATION</scope>
</reference>
<dbReference type="AlphaFoldDB" id="A0A915JVK2"/>